<organism evidence="1 2">
    <name type="scientific">Lepraria finkii</name>
    <dbReference type="NCBI Taxonomy" id="1340010"/>
    <lineage>
        <taxon>Eukaryota</taxon>
        <taxon>Fungi</taxon>
        <taxon>Dikarya</taxon>
        <taxon>Ascomycota</taxon>
        <taxon>Pezizomycotina</taxon>
        <taxon>Lecanoromycetes</taxon>
        <taxon>OSLEUM clade</taxon>
        <taxon>Lecanoromycetidae</taxon>
        <taxon>Lecanorales</taxon>
        <taxon>Lecanorineae</taxon>
        <taxon>Stereocaulaceae</taxon>
        <taxon>Lepraria</taxon>
    </lineage>
</organism>
<accession>A0ABR4B690</accession>
<proteinExistence type="predicted"/>
<keyword evidence="2" id="KW-1185">Reference proteome</keyword>
<comment type="caution">
    <text evidence="1">The sequence shown here is derived from an EMBL/GenBank/DDBJ whole genome shotgun (WGS) entry which is preliminary data.</text>
</comment>
<dbReference type="Proteomes" id="UP001590951">
    <property type="component" value="Unassembled WGS sequence"/>
</dbReference>
<protein>
    <submittedName>
        <fullName evidence="1">Uncharacterized protein</fullName>
    </submittedName>
</protein>
<evidence type="ECO:0000313" key="1">
    <source>
        <dbReference type="EMBL" id="KAL2051293.1"/>
    </source>
</evidence>
<gene>
    <name evidence="1" type="ORF">ABVK25_008345</name>
</gene>
<dbReference type="EMBL" id="JBHFEH010000036">
    <property type="protein sequence ID" value="KAL2051293.1"/>
    <property type="molecule type" value="Genomic_DNA"/>
</dbReference>
<evidence type="ECO:0000313" key="2">
    <source>
        <dbReference type="Proteomes" id="UP001590951"/>
    </source>
</evidence>
<name>A0ABR4B690_9LECA</name>
<reference evidence="1 2" key="1">
    <citation type="submission" date="2024-09" db="EMBL/GenBank/DDBJ databases">
        <title>Rethinking Asexuality: The Enigmatic Case of Functional Sexual Genes in Lepraria (Stereocaulaceae).</title>
        <authorList>
            <person name="Doellman M."/>
            <person name="Sun Y."/>
            <person name="Barcenas-Pena A."/>
            <person name="Lumbsch H.T."/>
            <person name="Grewe F."/>
        </authorList>
    </citation>
    <scope>NUCLEOTIDE SEQUENCE [LARGE SCALE GENOMIC DNA]</scope>
    <source>
        <strain evidence="1 2">Grewe 0041</strain>
    </source>
</reference>
<sequence>MVGTFSPVSSDFHPRSHYQAIDCCCVSFKDKTHNNGNSYIRNFNMSQLPQLDHRSDFASMAWKICQSVEYCMHESMLGHGPALVAAPLQIVIDTLKEHPGYGREVSWAKSALARVTGRGLRILRY</sequence>